<reference evidence="2 3" key="1">
    <citation type="journal article" date="2019" name="Commun. Biol.">
        <title>The bagworm genome reveals a unique fibroin gene that provides high tensile strength.</title>
        <authorList>
            <person name="Kono N."/>
            <person name="Nakamura H."/>
            <person name="Ohtoshi R."/>
            <person name="Tomita M."/>
            <person name="Numata K."/>
            <person name="Arakawa K."/>
        </authorList>
    </citation>
    <scope>NUCLEOTIDE SEQUENCE [LARGE SCALE GENOMIC DNA]</scope>
</reference>
<keyword evidence="3" id="KW-1185">Reference proteome</keyword>
<comment type="caution">
    <text evidence="2">The sequence shown here is derived from an EMBL/GenBank/DDBJ whole genome shotgun (WGS) entry which is preliminary data.</text>
</comment>
<proteinExistence type="predicted"/>
<evidence type="ECO:0000313" key="3">
    <source>
        <dbReference type="Proteomes" id="UP000299102"/>
    </source>
</evidence>
<protein>
    <submittedName>
        <fullName evidence="2">Uncharacterized protein</fullName>
    </submittedName>
</protein>
<feature type="region of interest" description="Disordered" evidence="1">
    <location>
        <begin position="168"/>
        <end position="201"/>
    </location>
</feature>
<name>A0A4C1V1C4_EUMVA</name>
<dbReference type="Proteomes" id="UP000299102">
    <property type="component" value="Unassembled WGS sequence"/>
</dbReference>
<evidence type="ECO:0000313" key="2">
    <source>
        <dbReference type="EMBL" id="GBP32573.1"/>
    </source>
</evidence>
<organism evidence="2 3">
    <name type="scientific">Eumeta variegata</name>
    <name type="common">Bagworm moth</name>
    <name type="synonym">Eumeta japonica</name>
    <dbReference type="NCBI Taxonomy" id="151549"/>
    <lineage>
        <taxon>Eukaryota</taxon>
        <taxon>Metazoa</taxon>
        <taxon>Ecdysozoa</taxon>
        <taxon>Arthropoda</taxon>
        <taxon>Hexapoda</taxon>
        <taxon>Insecta</taxon>
        <taxon>Pterygota</taxon>
        <taxon>Neoptera</taxon>
        <taxon>Endopterygota</taxon>
        <taxon>Lepidoptera</taxon>
        <taxon>Glossata</taxon>
        <taxon>Ditrysia</taxon>
        <taxon>Tineoidea</taxon>
        <taxon>Psychidae</taxon>
        <taxon>Oiketicinae</taxon>
        <taxon>Eumeta</taxon>
    </lineage>
</organism>
<dbReference type="AlphaFoldDB" id="A0A4C1V1C4"/>
<evidence type="ECO:0000256" key="1">
    <source>
        <dbReference type="SAM" id="MobiDB-lite"/>
    </source>
</evidence>
<accession>A0A4C1V1C4</accession>
<sequence length="268" mass="28380">MVKYSALHASEAVRSAGKGRDMTTRVTLMGALRICGAASLSSFSSFFSVGRCSPRAAVRRTAADVLATIRGTSAFVRGRSRRTYCCLMPGRLLVGDTTPTDQVVMVRTIISGILPVPSPHRPRARVYRACAAARRRGTSGGWEGGAAQAAHAADRRWSDAGGRRRIKAARVGDPRRRRSNRARLPTTDQAIHASDDSSQGSTCQRATSFDLFVQSCLGCQSGAYAGPPAGARVAAHALSVRWGEPGCEAVVDDGGALLDRRTPPAGSR</sequence>
<gene>
    <name evidence="2" type="ORF">EVAR_23985_1</name>
</gene>
<dbReference type="EMBL" id="BGZK01000261">
    <property type="protein sequence ID" value="GBP32573.1"/>
    <property type="molecule type" value="Genomic_DNA"/>
</dbReference>